<evidence type="ECO:0000256" key="3">
    <source>
        <dbReference type="ARBA" id="ARBA00022729"/>
    </source>
</evidence>
<dbReference type="PANTHER" id="PTHR12231">
    <property type="entry name" value="CTX-RELATED TYPE I TRANSMEMBRANE PROTEIN"/>
    <property type="match status" value="1"/>
</dbReference>
<dbReference type="PROSITE" id="PS50835">
    <property type="entry name" value="IG_LIKE"/>
    <property type="match status" value="2"/>
</dbReference>
<evidence type="ECO:0000259" key="11">
    <source>
        <dbReference type="PROSITE" id="PS50835"/>
    </source>
</evidence>
<keyword evidence="10" id="KW-1133">Transmembrane helix</keyword>
<keyword evidence="3" id="KW-0732">Signal</keyword>
<sequence length="501" mass="52811">MSSSKDPGKQYSCTHTKLFVVTFLSHILILIIVAGIFSLYATTNHRLVAVEDRLRVHDEELKSCCRKEMYANVQVHDGIKVTPDKGNNGETQITNRVKRSTSNISPDVLDSIRMEVRNQVLNLTASQFCQAPDKMCVRGAPGLRGLRGRRGSRGRRGRPGPKGMKGLPGKYGKQGFRGPPGLKGQKGDIGNPGPPGLPGPKGDRGEKISEPSALVSPSTLTVTQNQTAIFHCNANGNPKPKITWKKESGKIDIGKTRIDKSGLLEISNVDENDTGNYTCTAKNVLGEDARTISVLVRVPPRFTVVPEEFQTVTEGDTVNLTCSASGYPTPVITWSRLFGSFPLHRSVQRSGKLTIKKFRRSDGVTYQCKAVNILGEKIVYTTLHMKPKRGGGGGFYSSGRSSKNFGGSIGYGGEGGKGFLQGGVGGRSYANDVPGGFGGGGGPYGGGGGAGGGGGYSGGASGDNNNDSSGGGGGSYNSGSDQSNTCCYNSHGHGYVIISIV</sequence>
<feature type="compositionally biased region" description="Low complexity" evidence="9">
    <location>
        <begin position="161"/>
        <end position="173"/>
    </location>
</feature>
<evidence type="ECO:0000256" key="8">
    <source>
        <dbReference type="ARBA" id="ARBA00023319"/>
    </source>
</evidence>
<dbReference type="GO" id="GO:0005886">
    <property type="term" value="C:plasma membrane"/>
    <property type="evidence" value="ECO:0007669"/>
    <property type="project" value="UniProtKB-SubCell"/>
</dbReference>
<evidence type="ECO:0000256" key="2">
    <source>
        <dbReference type="ARBA" id="ARBA00022475"/>
    </source>
</evidence>
<organism evidence="12 13">
    <name type="scientific">Exaiptasia diaphana</name>
    <name type="common">Tropical sea anemone</name>
    <name type="synonym">Aiptasia pulchella</name>
    <dbReference type="NCBI Taxonomy" id="2652724"/>
    <lineage>
        <taxon>Eukaryota</taxon>
        <taxon>Metazoa</taxon>
        <taxon>Cnidaria</taxon>
        <taxon>Anthozoa</taxon>
        <taxon>Hexacorallia</taxon>
        <taxon>Actiniaria</taxon>
        <taxon>Aiptasiidae</taxon>
        <taxon>Exaiptasia</taxon>
    </lineage>
</organism>
<evidence type="ECO:0000313" key="13">
    <source>
        <dbReference type="Proteomes" id="UP000887567"/>
    </source>
</evidence>
<dbReference type="Proteomes" id="UP000887567">
    <property type="component" value="Unplaced"/>
</dbReference>
<comment type="subcellular location">
    <subcellularLocation>
        <location evidence="1">Cell membrane</location>
    </subcellularLocation>
</comment>
<evidence type="ECO:0000256" key="9">
    <source>
        <dbReference type="SAM" id="MobiDB-lite"/>
    </source>
</evidence>
<keyword evidence="4" id="KW-0677">Repeat</keyword>
<dbReference type="InterPro" id="IPR008160">
    <property type="entry name" value="Collagen"/>
</dbReference>
<dbReference type="FunFam" id="2.60.40.10:FF:000273">
    <property type="entry name" value="contactin-3 isoform X1"/>
    <property type="match status" value="1"/>
</dbReference>
<dbReference type="InterPro" id="IPR007110">
    <property type="entry name" value="Ig-like_dom"/>
</dbReference>
<evidence type="ECO:0000256" key="7">
    <source>
        <dbReference type="ARBA" id="ARBA00023180"/>
    </source>
</evidence>
<dbReference type="Pfam" id="PF13927">
    <property type="entry name" value="Ig_3"/>
    <property type="match status" value="2"/>
</dbReference>
<dbReference type="InterPro" id="IPR003599">
    <property type="entry name" value="Ig_sub"/>
</dbReference>
<dbReference type="EnsemblMetazoa" id="XM_028659980.1">
    <property type="protein sequence ID" value="XP_028515781.1"/>
    <property type="gene ID" value="LOC110242103"/>
</dbReference>
<keyword evidence="6" id="KW-1015">Disulfide bond</keyword>
<reference evidence="12" key="1">
    <citation type="submission" date="2022-11" db="UniProtKB">
        <authorList>
            <consortium name="EnsemblMetazoa"/>
        </authorList>
    </citation>
    <scope>IDENTIFICATION</scope>
</reference>
<keyword evidence="8" id="KW-0393">Immunoglobulin domain</keyword>
<dbReference type="PANTHER" id="PTHR12231:SF253">
    <property type="entry name" value="DPR-INTERACTING PROTEIN ETA, ISOFORM B-RELATED"/>
    <property type="match status" value="1"/>
</dbReference>
<evidence type="ECO:0000256" key="4">
    <source>
        <dbReference type="ARBA" id="ARBA00022737"/>
    </source>
</evidence>
<evidence type="ECO:0000256" key="6">
    <source>
        <dbReference type="ARBA" id="ARBA00023157"/>
    </source>
</evidence>
<dbReference type="OrthoDB" id="5988528at2759"/>
<keyword evidence="10" id="KW-0812">Transmembrane</keyword>
<dbReference type="KEGG" id="epa:110242103"/>
<dbReference type="InterPro" id="IPR003598">
    <property type="entry name" value="Ig_sub2"/>
</dbReference>
<feature type="domain" description="Ig-like" evidence="11">
    <location>
        <begin position="211"/>
        <end position="293"/>
    </location>
</feature>
<dbReference type="InterPro" id="IPR013783">
    <property type="entry name" value="Ig-like_fold"/>
</dbReference>
<dbReference type="InterPro" id="IPR051170">
    <property type="entry name" value="Neural/epithelial_adhesion"/>
</dbReference>
<dbReference type="AlphaFoldDB" id="A0A913YNJ2"/>
<evidence type="ECO:0000256" key="1">
    <source>
        <dbReference type="ARBA" id="ARBA00004236"/>
    </source>
</evidence>
<keyword evidence="5 10" id="KW-0472">Membrane</keyword>
<protein>
    <recommendedName>
        <fullName evidence="11">Ig-like domain-containing protein</fullName>
    </recommendedName>
</protein>
<keyword evidence="7" id="KW-0325">Glycoprotein</keyword>
<feature type="compositionally biased region" description="Basic residues" evidence="9">
    <location>
        <begin position="146"/>
        <end position="159"/>
    </location>
</feature>
<dbReference type="Gene3D" id="2.60.40.10">
    <property type="entry name" value="Immunoglobulins"/>
    <property type="match status" value="2"/>
</dbReference>
<name>A0A913YNJ2_EXADI</name>
<feature type="transmembrane region" description="Helical" evidence="10">
    <location>
        <begin position="18"/>
        <end position="41"/>
    </location>
</feature>
<evidence type="ECO:0000313" key="12">
    <source>
        <dbReference type="EnsemblMetazoa" id="XP_028515781.1"/>
    </source>
</evidence>
<proteinExistence type="predicted"/>
<keyword evidence="2" id="KW-1003">Cell membrane</keyword>
<evidence type="ECO:0000256" key="5">
    <source>
        <dbReference type="ARBA" id="ARBA00023136"/>
    </source>
</evidence>
<dbReference type="Pfam" id="PF01391">
    <property type="entry name" value="Collagen"/>
    <property type="match status" value="1"/>
</dbReference>
<dbReference type="SUPFAM" id="SSF48726">
    <property type="entry name" value="Immunoglobulin"/>
    <property type="match status" value="2"/>
</dbReference>
<dbReference type="SMART" id="SM00409">
    <property type="entry name" value="IG"/>
    <property type="match status" value="2"/>
</dbReference>
<dbReference type="SMART" id="SM00408">
    <property type="entry name" value="IGc2"/>
    <property type="match status" value="2"/>
</dbReference>
<keyword evidence="13" id="KW-1185">Reference proteome</keyword>
<feature type="domain" description="Ig-like" evidence="11">
    <location>
        <begin position="300"/>
        <end position="372"/>
    </location>
</feature>
<evidence type="ECO:0000256" key="10">
    <source>
        <dbReference type="SAM" id="Phobius"/>
    </source>
</evidence>
<dbReference type="InterPro" id="IPR036179">
    <property type="entry name" value="Ig-like_dom_sf"/>
</dbReference>
<accession>A0A913YNJ2</accession>
<feature type="region of interest" description="Disordered" evidence="9">
    <location>
        <begin position="140"/>
        <end position="218"/>
    </location>
</feature>
<dbReference type="RefSeq" id="XP_028515781.1">
    <property type="nucleotide sequence ID" value="XM_028659980.1"/>
</dbReference>
<dbReference type="GeneID" id="110242103"/>